<evidence type="ECO:0000256" key="4">
    <source>
        <dbReference type="ARBA" id="ARBA00022692"/>
    </source>
</evidence>
<keyword evidence="5" id="KW-0472">Membrane</keyword>
<dbReference type="RefSeq" id="WP_147648278.1">
    <property type="nucleotide sequence ID" value="NZ_CP042806.1"/>
</dbReference>
<dbReference type="GO" id="GO:0015344">
    <property type="term" value="F:siderophore uptake transmembrane transporter activity"/>
    <property type="evidence" value="ECO:0007669"/>
    <property type="project" value="TreeGrafter"/>
</dbReference>
<name>A0A5B9EBD1_9BACT</name>
<dbReference type="InterPro" id="IPR039426">
    <property type="entry name" value="TonB-dep_rcpt-like"/>
</dbReference>
<dbReference type="EMBL" id="CP042806">
    <property type="protein sequence ID" value="QEE29079.1"/>
    <property type="molecule type" value="Genomic_DNA"/>
</dbReference>
<dbReference type="KEGG" id="talb:FTW19_14380"/>
<feature type="compositionally biased region" description="Polar residues" evidence="7">
    <location>
        <begin position="990"/>
        <end position="1013"/>
    </location>
</feature>
<dbReference type="PANTHER" id="PTHR30069:SF46">
    <property type="entry name" value="OAR PROTEIN"/>
    <property type="match status" value="1"/>
</dbReference>
<evidence type="ECO:0000256" key="3">
    <source>
        <dbReference type="ARBA" id="ARBA00022452"/>
    </source>
</evidence>
<dbReference type="Proteomes" id="UP000321820">
    <property type="component" value="Chromosome"/>
</dbReference>
<sequence length="1125" mass="121656">MKFGFRSTSQRRPGGWFPASSLCFTRSVLGGALLAGSVLLFTGSPLLAQNTTADVVGTVTDESGAVIPKAKVELTNVETHETRTLTSGDGGEYVFTLLKPSRYSLVVTAAGFKVFRIDSFSIAAGDRAREDSHMIVGSQGEIVNVEATPPALHTDSSALITTVTEKATQELPLNGRNFINLVQVTPGATEGLNNGLASGNRPDDRRQTSSVSMNGQADMMNNQTIDGIDNNERVIGSIGVRPSVDSIQEVSVQANVFTAEVGRAAGAIVNVITKSGTNTLHGTVYEFLRNDVLNANPYKFGASIPKPKFRQNQYGGSIGGPIIKNRTFFFADYEGLDLVRNQNPTTTTVPTLFERQNPGNFTDNSGINKVVPSSSFDKIGQQYFNLFPLPTNNLLSGNYVGARADNQFAKVGDGRVDHRFQNGDWAYLRYTYNRVDTKIGTLYPAVNSAAGVIDPGGNLGSYPGPAQTRAHQAHLNYVHTFTPTLLLELKAGYTLLDNAQFPLNFGKAINSAMGQPNINVDGRTAELSAVTVNQGTAPTLGNRPPIIYHENTWQYAGIVNYIRHKQTIKIGGGVIRRQDSTTQTDTANGNWSFTDFSTLLSGDYLSGGRNWILYTPHNRTWEPHVFVQDDIHLLPNLTLNVGVRYDLFTPYTEINNVLSNFDINQGRILVAGRNAGSHGGVQTDYSNFAPRFGFAYTPMPRTVIRGGFGLTFAPENTTSGSALVNQPFIATWGAYTPAQAVAQATSLGLQNPGQYAKFAAGLPTPTPNDYISPSGSITAALDPNFRSTYIEQFNLTVEREVAGFVGTLSYVGELGRHNAYYLSDYNTVPIALSAQSFTPAARGDTTTNSPATATDFNTRRRFNATVPNVTSIPLYRSNGASSYHAMQAVLKRRFSKGLDLQVGYTWARLLDNSESISNNGGNGFGSSADLIPTLEYGNGNLDVRQRVTGTFNYALPFGQGLHGFTGVLARGWQANGIVVWNTGMPFSVTNVTNRSGTRPTAGNSDRSNMTGSGKVSHPTVGKWFDTSAFSFQPAGTVSNQRRNQLYGPGLQRVDLSLFKNFDLTERVKLEFRTEAFNVLNTAQFVNPLSSLSLSAGAPVATFGTIASTANAYNPRLIQFAARVKF</sequence>
<feature type="domain" description="TonB-dependent transporter Oar-like beta-barrel" evidence="8">
    <location>
        <begin position="272"/>
        <end position="1118"/>
    </location>
</feature>
<feature type="region of interest" description="Disordered" evidence="7">
    <location>
        <begin position="990"/>
        <end position="1015"/>
    </location>
</feature>
<proteinExistence type="predicted"/>
<keyword evidence="4" id="KW-0812">Transmembrane</keyword>
<evidence type="ECO:0000256" key="7">
    <source>
        <dbReference type="SAM" id="MobiDB-lite"/>
    </source>
</evidence>
<accession>A0A5B9EBD1</accession>
<dbReference type="Gene3D" id="2.60.40.1120">
    <property type="entry name" value="Carboxypeptidase-like, regulatory domain"/>
    <property type="match status" value="1"/>
</dbReference>
<dbReference type="AlphaFoldDB" id="A0A5B9EBD1"/>
<feature type="region of interest" description="Disordered" evidence="7">
    <location>
        <begin position="192"/>
        <end position="222"/>
    </location>
</feature>
<dbReference type="PANTHER" id="PTHR30069">
    <property type="entry name" value="TONB-DEPENDENT OUTER MEMBRANE RECEPTOR"/>
    <property type="match status" value="1"/>
</dbReference>
<keyword evidence="9" id="KW-0675">Receptor</keyword>
<dbReference type="OrthoDB" id="97893at2"/>
<dbReference type="GO" id="GO:0044718">
    <property type="term" value="P:siderophore transmembrane transport"/>
    <property type="evidence" value="ECO:0007669"/>
    <property type="project" value="TreeGrafter"/>
</dbReference>
<dbReference type="Gene3D" id="2.40.170.20">
    <property type="entry name" value="TonB-dependent receptor, beta-barrel domain"/>
    <property type="match status" value="1"/>
</dbReference>
<evidence type="ECO:0000256" key="6">
    <source>
        <dbReference type="ARBA" id="ARBA00023237"/>
    </source>
</evidence>
<dbReference type="SUPFAM" id="SSF49464">
    <property type="entry name" value="Carboxypeptidase regulatory domain-like"/>
    <property type="match status" value="1"/>
</dbReference>
<keyword evidence="10" id="KW-1185">Reference proteome</keyword>
<dbReference type="InterPro" id="IPR036942">
    <property type="entry name" value="Beta-barrel_TonB_sf"/>
</dbReference>
<gene>
    <name evidence="9" type="ORF">FTW19_14380</name>
</gene>
<dbReference type="SUPFAM" id="SSF56935">
    <property type="entry name" value="Porins"/>
    <property type="match status" value="1"/>
</dbReference>
<evidence type="ECO:0000256" key="2">
    <source>
        <dbReference type="ARBA" id="ARBA00022448"/>
    </source>
</evidence>
<evidence type="ECO:0000313" key="10">
    <source>
        <dbReference type="Proteomes" id="UP000321820"/>
    </source>
</evidence>
<feature type="compositionally biased region" description="Polar residues" evidence="7">
    <location>
        <begin position="208"/>
        <end position="222"/>
    </location>
</feature>
<dbReference type="InterPro" id="IPR008969">
    <property type="entry name" value="CarboxyPept-like_regulatory"/>
</dbReference>
<comment type="subcellular location">
    <subcellularLocation>
        <location evidence="1">Cell outer membrane</location>
        <topology evidence="1">Multi-pass membrane protein</topology>
    </subcellularLocation>
</comment>
<evidence type="ECO:0000313" key="9">
    <source>
        <dbReference type="EMBL" id="QEE29079.1"/>
    </source>
</evidence>
<organism evidence="9 10">
    <name type="scientific">Terriglobus albidus</name>
    <dbReference type="NCBI Taxonomy" id="1592106"/>
    <lineage>
        <taxon>Bacteria</taxon>
        <taxon>Pseudomonadati</taxon>
        <taxon>Acidobacteriota</taxon>
        <taxon>Terriglobia</taxon>
        <taxon>Terriglobales</taxon>
        <taxon>Acidobacteriaceae</taxon>
        <taxon>Terriglobus</taxon>
    </lineage>
</organism>
<dbReference type="GO" id="GO:0009279">
    <property type="term" value="C:cell outer membrane"/>
    <property type="evidence" value="ECO:0007669"/>
    <property type="project" value="UniProtKB-SubCell"/>
</dbReference>
<evidence type="ECO:0000256" key="5">
    <source>
        <dbReference type="ARBA" id="ARBA00023136"/>
    </source>
</evidence>
<evidence type="ECO:0000259" key="8">
    <source>
        <dbReference type="Pfam" id="PF25183"/>
    </source>
</evidence>
<reference evidence="9 10" key="1">
    <citation type="submission" date="2019-08" db="EMBL/GenBank/DDBJ databases">
        <title>Complete genome sequence of Terriglobus albidus strain ORNL.</title>
        <authorList>
            <person name="Podar M."/>
        </authorList>
    </citation>
    <scope>NUCLEOTIDE SEQUENCE [LARGE SCALE GENOMIC DNA]</scope>
    <source>
        <strain evidence="9 10">ORNL</strain>
    </source>
</reference>
<dbReference type="Pfam" id="PF25183">
    <property type="entry name" value="OMP_b-brl_4"/>
    <property type="match status" value="1"/>
</dbReference>
<keyword evidence="6" id="KW-0998">Cell outer membrane</keyword>
<dbReference type="Pfam" id="PF13620">
    <property type="entry name" value="CarboxypepD_reg"/>
    <property type="match status" value="1"/>
</dbReference>
<keyword evidence="2" id="KW-0813">Transport</keyword>
<dbReference type="InterPro" id="IPR057601">
    <property type="entry name" value="Oar-like_b-barrel"/>
</dbReference>
<keyword evidence="3" id="KW-1134">Transmembrane beta strand</keyword>
<evidence type="ECO:0000256" key="1">
    <source>
        <dbReference type="ARBA" id="ARBA00004571"/>
    </source>
</evidence>
<protein>
    <submittedName>
        <fullName evidence="9">TonB-dependent receptor</fullName>
    </submittedName>
</protein>